<dbReference type="Pfam" id="PF00392">
    <property type="entry name" value="GntR"/>
    <property type="match status" value="1"/>
</dbReference>
<keyword evidence="6" id="KW-1185">Reference proteome</keyword>
<dbReference type="InterPro" id="IPR000524">
    <property type="entry name" value="Tscrpt_reg_HTH_GntR"/>
</dbReference>
<dbReference type="PANTHER" id="PTHR43537:SF45">
    <property type="entry name" value="GNTR FAMILY REGULATORY PROTEIN"/>
    <property type="match status" value="1"/>
</dbReference>
<organism evidence="5 6">
    <name type="scientific">Candidatus Afipia apatlaquensis</name>
    <dbReference type="NCBI Taxonomy" id="2712852"/>
    <lineage>
        <taxon>Bacteria</taxon>
        <taxon>Pseudomonadati</taxon>
        <taxon>Pseudomonadota</taxon>
        <taxon>Alphaproteobacteria</taxon>
        <taxon>Hyphomicrobiales</taxon>
        <taxon>Nitrobacteraceae</taxon>
        <taxon>Afipia</taxon>
    </lineage>
</organism>
<name>A0A7C9VGJ5_9BRAD</name>
<protein>
    <submittedName>
        <fullName evidence="5">GntR family transcriptional regulator</fullName>
    </submittedName>
</protein>
<dbReference type="InterPro" id="IPR008920">
    <property type="entry name" value="TF_FadR/GntR_C"/>
</dbReference>
<dbReference type="SUPFAM" id="SSF46785">
    <property type="entry name" value="Winged helix' DNA-binding domain"/>
    <property type="match status" value="1"/>
</dbReference>
<proteinExistence type="predicted"/>
<dbReference type="Pfam" id="PF07729">
    <property type="entry name" value="FCD"/>
    <property type="match status" value="1"/>
</dbReference>
<gene>
    <name evidence="5" type="ORF">G4V63_21725</name>
</gene>
<keyword evidence="3" id="KW-0804">Transcription</keyword>
<dbReference type="InterPro" id="IPR036390">
    <property type="entry name" value="WH_DNA-bd_sf"/>
</dbReference>
<dbReference type="AlphaFoldDB" id="A0A7C9VGJ5"/>
<keyword evidence="2" id="KW-0238">DNA-binding</keyword>
<feature type="domain" description="HTH gntR-type" evidence="4">
    <location>
        <begin position="21"/>
        <end position="87"/>
    </location>
</feature>
<dbReference type="Proteomes" id="UP000480266">
    <property type="component" value="Unassembled WGS sequence"/>
</dbReference>
<dbReference type="InterPro" id="IPR036388">
    <property type="entry name" value="WH-like_DNA-bd_sf"/>
</dbReference>
<evidence type="ECO:0000259" key="4">
    <source>
        <dbReference type="PROSITE" id="PS50949"/>
    </source>
</evidence>
<dbReference type="Gene3D" id="1.10.10.10">
    <property type="entry name" value="Winged helix-like DNA-binding domain superfamily/Winged helix DNA-binding domain"/>
    <property type="match status" value="1"/>
</dbReference>
<reference evidence="5" key="1">
    <citation type="submission" date="2020-02" db="EMBL/GenBank/DDBJ databases">
        <title>Draft genome sequence of Candidatus Afipia apatlaquensis IBT-C3, a potential strain for decolorization of textile dyes.</title>
        <authorList>
            <person name="Sanchez-Reyes A."/>
            <person name="Breton-Deval L."/>
            <person name="Mangelson H."/>
            <person name="Sanchez-Flores A."/>
        </authorList>
    </citation>
    <scope>NUCLEOTIDE SEQUENCE [LARGE SCALE GENOMIC DNA]</scope>
    <source>
        <strain evidence="5">IBT-C3</strain>
    </source>
</reference>
<evidence type="ECO:0000313" key="5">
    <source>
        <dbReference type="EMBL" id="NGX97728.1"/>
    </source>
</evidence>
<dbReference type="Gene3D" id="1.20.120.530">
    <property type="entry name" value="GntR ligand-binding domain-like"/>
    <property type="match status" value="1"/>
</dbReference>
<dbReference type="PANTHER" id="PTHR43537">
    <property type="entry name" value="TRANSCRIPTIONAL REGULATOR, GNTR FAMILY"/>
    <property type="match status" value="1"/>
</dbReference>
<dbReference type="EMBL" id="JAAMRR010001109">
    <property type="protein sequence ID" value="NGX97728.1"/>
    <property type="molecule type" value="Genomic_DNA"/>
</dbReference>
<dbReference type="SMART" id="SM00345">
    <property type="entry name" value="HTH_GNTR"/>
    <property type="match status" value="1"/>
</dbReference>
<dbReference type="PROSITE" id="PS50949">
    <property type="entry name" value="HTH_GNTR"/>
    <property type="match status" value="1"/>
</dbReference>
<dbReference type="InterPro" id="IPR011711">
    <property type="entry name" value="GntR_C"/>
</dbReference>
<evidence type="ECO:0000256" key="3">
    <source>
        <dbReference type="ARBA" id="ARBA00023163"/>
    </source>
</evidence>
<dbReference type="SMART" id="SM00895">
    <property type="entry name" value="FCD"/>
    <property type="match status" value="1"/>
</dbReference>
<evidence type="ECO:0000313" key="6">
    <source>
        <dbReference type="Proteomes" id="UP000480266"/>
    </source>
</evidence>
<evidence type="ECO:0000256" key="1">
    <source>
        <dbReference type="ARBA" id="ARBA00023015"/>
    </source>
</evidence>
<dbReference type="GO" id="GO:0003700">
    <property type="term" value="F:DNA-binding transcription factor activity"/>
    <property type="evidence" value="ECO:0007669"/>
    <property type="project" value="InterPro"/>
</dbReference>
<dbReference type="GO" id="GO:0003677">
    <property type="term" value="F:DNA binding"/>
    <property type="evidence" value="ECO:0007669"/>
    <property type="project" value="UniProtKB-KW"/>
</dbReference>
<evidence type="ECO:0000256" key="2">
    <source>
        <dbReference type="ARBA" id="ARBA00023125"/>
    </source>
</evidence>
<dbReference type="SUPFAM" id="SSF48008">
    <property type="entry name" value="GntR ligand-binding domain-like"/>
    <property type="match status" value="1"/>
</dbReference>
<sequence>MLPRSDDSIGGEVLESLAPPKSLVDQVYEVILDALCDGTFKPGERLTQENIAARLNVSRQPVTHALAVLKAQGFLAQGRQGLTVTAVDPDFFEAIYQIRSAVEPLAVKLATPRLTEESIARGRALVENGRKLVAAGDSRTSLQADMDFHSFIYDLSGNPLIAETMRLHWRHLRRAMGEVLRHPGMSISVWKEHGRILEEMIRGDGDAAAELMRRHLVEAYERVGKTGR</sequence>
<comment type="caution">
    <text evidence="5">The sequence shown here is derived from an EMBL/GenBank/DDBJ whole genome shotgun (WGS) entry which is preliminary data.</text>
</comment>
<keyword evidence="1" id="KW-0805">Transcription regulation</keyword>
<accession>A0A7C9VGJ5</accession>